<accession>A0A9D2MPU9</accession>
<protein>
    <submittedName>
        <fullName evidence="2">GerMN domain-containing protein</fullName>
    </submittedName>
</protein>
<feature type="domain" description="GerMN" evidence="1">
    <location>
        <begin position="210"/>
        <end position="298"/>
    </location>
</feature>
<dbReference type="PROSITE" id="PS51257">
    <property type="entry name" value="PROKAR_LIPOPROTEIN"/>
    <property type="match status" value="1"/>
</dbReference>
<evidence type="ECO:0000313" key="3">
    <source>
        <dbReference type="Proteomes" id="UP000886883"/>
    </source>
</evidence>
<proteinExistence type="predicted"/>
<reference evidence="2" key="1">
    <citation type="journal article" date="2021" name="PeerJ">
        <title>Extensive microbial diversity within the chicken gut microbiome revealed by metagenomics and culture.</title>
        <authorList>
            <person name="Gilroy R."/>
            <person name="Ravi A."/>
            <person name="Getino M."/>
            <person name="Pursley I."/>
            <person name="Horton D.L."/>
            <person name="Alikhan N.F."/>
            <person name="Baker D."/>
            <person name="Gharbi K."/>
            <person name="Hall N."/>
            <person name="Watson M."/>
            <person name="Adriaenssens E.M."/>
            <person name="Foster-Nyarko E."/>
            <person name="Jarju S."/>
            <person name="Secka A."/>
            <person name="Antonio M."/>
            <person name="Oren A."/>
            <person name="Chaudhuri R.R."/>
            <person name="La Ragione R."/>
            <person name="Hildebrand F."/>
            <person name="Pallen M.J."/>
        </authorList>
    </citation>
    <scope>NUCLEOTIDE SEQUENCE</scope>
    <source>
        <strain evidence="2">USAMLcec3-2134</strain>
    </source>
</reference>
<dbReference type="Proteomes" id="UP000886883">
    <property type="component" value="Unassembled WGS sequence"/>
</dbReference>
<gene>
    <name evidence="2" type="ORF">H9763_01065</name>
</gene>
<organism evidence="2 3">
    <name type="scientific">Candidatus Eisenbergiella merdigallinarum</name>
    <dbReference type="NCBI Taxonomy" id="2838552"/>
    <lineage>
        <taxon>Bacteria</taxon>
        <taxon>Bacillati</taxon>
        <taxon>Bacillota</taxon>
        <taxon>Clostridia</taxon>
        <taxon>Lachnospirales</taxon>
        <taxon>Lachnospiraceae</taxon>
        <taxon>Eisenbergiella</taxon>
    </lineage>
</organism>
<dbReference type="EMBL" id="DWXE01000005">
    <property type="protein sequence ID" value="HJB90042.1"/>
    <property type="molecule type" value="Genomic_DNA"/>
</dbReference>
<dbReference type="InterPro" id="IPR019606">
    <property type="entry name" value="GerMN"/>
</dbReference>
<name>A0A9D2MPU9_9FIRM</name>
<comment type="caution">
    <text evidence="2">The sequence shown here is derived from an EMBL/GenBank/DDBJ whole genome shotgun (WGS) entry which is preliminary data.</text>
</comment>
<reference evidence="2" key="2">
    <citation type="submission" date="2021-04" db="EMBL/GenBank/DDBJ databases">
        <authorList>
            <person name="Gilroy R."/>
        </authorList>
    </citation>
    <scope>NUCLEOTIDE SEQUENCE</scope>
    <source>
        <strain evidence="2">USAMLcec3-2134</strain>
    </source>
</reference>
<evidence type="ECO:0000259" key="1">
    <source>
        <dbReference type="SMART" id="SM00909"/>
    </source>
</evidence>
<dbReference type="Pfam" id="PF10646">
    <property type="entry name" value="Germane"/>
    <property type="match status" value="2"/>
</dbReference>
<feature type="domain" description="GerMN" evidence="1">
    <location>
        <begin position="70"/>
        <end position="154"/>
    </location>
</feature>
<evidence type="ECO:0000313" key="2">
    <source>
        <dbReference type="EMBL" id="HJB90042.1"/>
    </source>
</evidence>
<sequence length="321" mass="35290">MKSNITKGGFAIPLRRLALALLFLLAVSGCGRRTEGEQGTVVSVYYINKLETRITPVERALESERVEDQVEEVWAALRENPVELSVRTPVSGFEVRSWKIQETQLSVDVSEDYKKLSATTEVLVRAALVRSFTQIPGIDHVEMTVNGEALTDSLGSVVGPMTADMFIDNAGNEINAYEKTRIKLYFANASGDGLVESLVTRVYSTNISTEKLVVEQLVAGPGEDSPDCYPVLNSNTRVLGVTVKDGVCYVNFNEGFLTQTNNVTGEVVIYSIANSLIELPNVNRVQIAVNGKTDLIYRETFDLSTIFDRNLDLVYDGDGES</sequence>
<dbReference type="AlphaFoldDB" id="A0A9D2MPU9"/>
<dbReference type="SMART" id="SM00909">
    <property type="entry name" value="Germane"/>
    <property type="match status" value="2"/>
</dbReference>